<evidence type="ECO:0000256" key="1">
    <source>
        <dbReference type="SAM" id="MobiDB-lite"/>
    </source>
</evidence>
<dbReference type="Pfam" id="PF02274">
    <property type="entry name" value="ADI"/>
    <property type="match status" value="1"/>
</dbReference>
<dbReference type="Gene3D" id="3.75.10.10">
    <property type="entry name" value="L-arginine/glycine Amidinotransferase, Chain A"/>
    <property type="match status" value="1"/>
</dbReference>
<sequence length="330" mass="34162">MNATGSDRYPSTLGGRGWAGRPATHGGDVSAGVIWLRCGQRSETGALRRVLLARPPRSLGLIEDHARALVLDRVDVAAMRAQTDDIAASYERNGVTVHVADVPETAPPNIVFMRDLFFMTADGAVLGRMASAARSGEERHAAAALAGLGVPILRTVAGAATFEGADALWLAPDSVVVGTGFRTNLAAVRQLREVLREQGVRVRMVPLPAGVQHLLGVVVPLGRGLAAVHSAAAGAGLRTILRAHGLTPVEIPPCPDLLDARGMNLVPLEPGRVLMPAGAPVVRDALAAEGVHTEEVAIGEYVKAAGGIGCLTGILCRDGETERGASPGQG</sequence>
<dbReference type="PANTHER" id="PTHR47271:SF2">
    <property type="entry name" value="ARGININE DEIMINASE"/>
    <property type="match status" value="1"/>
</dbReference>
<keyword evidence="3" id="KW-1185">Reference proteome</keyword>
<proteinExistence type="predicted"/>
<gene>
    <name evidence="2" type="ORF">SM611_04060</name>
</gene>
<dbReference type="RefSeq" id="WP_371947439.1">
    <property type="nucleotide sequence ID" value="NZ_JAXCEI010000002.1"/>
</dbReference>
<reference evidence="2 3" key="1">
    <citation type="submission" date="2023-11" db="EMBL/GenBank/DDBJ databases">
        <title>Actinomadura monticuli sp. nov., isolated from volcanic ash.</title>
        <authorList>
            <person name="Lee S.D."/>
            <person name="Yang H."/>
            <person name="Kim I.S."/>
        </authorList>
    </citation>
    <scope>NUCLEOTIDE SEQUENCE [LARGE SCALE GENOMIC DNA]</scope>
    <source>
        <strain evidence="2 3">DLS-62</strain>
    </source>
</reference>
<evidence type="ECO:0000313" key="3">
    <source>
        <dbReference type="Proteomes" id="UP001569963"/>
    </source>
</evidence>
<evidence type="ECO:0000313" key="2">
    <source>
        <dbReference type="EMBL" id="MFA1538094.1"/>
    </source>
</evidence>
<feature type="region of interest" description="Disordered" evidence="1">
    <location>
        <begin position="1"/>
        <end position="21"/>
    </location>
</feature>
<name>A0ABV4Q4L2_9ACTN</name>
<dbReference type="Proteomes" id="UP001569963">
    <property type="component" value="Unassembled WGS sequence"/>
</dbReference>
<dbReference type="PANTHER" id="PTHR47271">
    <property type="entry name" value="ARGININE DEIMINASE"/>
    <property type="match status" value="1"/>
</dbReference>
<accession>A0ABV4Q4L2</accession>
<protein>
    <submittedName>
        <fullName evidence="2">Arginine deiminase family protein</fullName>
    </submittedName>
</protein>
<comment type="caution">
    <text evidence="2">The sequence shown here is derived from an EMBL/GenBank/DDBJ whole genome shotgun (WGS) entry which is preliminary data.</text>
</comment>
<dbReference type="SUPFAM" id="SSF55909">
    <property type="entry name" value="Pentein"/>
    <property type="match status" value="1"/>
</dbReference>
<organism evidence="2 3">
    <name type="scientific">Actinomadura monticuli</name>
    <dbReference type="NCBI Taxonomy" id="3097367"/>
    <lineage>
        <taxon>Bacteria</taxon>
        <taxon>Bacillati</taxon>
        <taxon>Actinomycetota</taxon>
        <taxon>Actinomycetes</taxon>
        <taxon>Streptosporangiales</taxon>
        <taxon>Thermomonosporaceae</taxon>
        <taxon>Actinomadura</taxon>
    </lineage>
</organism>
<dbReference type="EMBL" id="JAXCEI010000002">
    <property type="protein sequence ID" value="MFA1538094.1"/>
    <property type="molecule type" value="Genomic_DNA"/>
</dbReference>